<accession>A0AAD2G1P9</accession>
<dbReference type="GO" id="GO:0003700">
    <property type="term" value="F:DNA-binding transcription factor activity"/>
    <property type="evidence" value="ECO:0007669"/>
    <property type="project" value="InterPro"/>
</dbReference>
<name>A0AAD2G1P9_9STRA</name>
<dbReference type="SUPFAM" id="SSF46785">
    <property type="entry name" value="Winged helix' DNA-binding domain"/>
    <property type="match status" value="1"/>
</dbReference>
<dbReference type="PANTHER" id="PTHR10015">
    <property type="entry name" value="HEAT SHOCK TRANSCRIPTION FACTOR"/>
    <property type="match status" value="1"/>
</dbReference>
<evidence type="ECO:0000259" key="7">
    <source>
        <dbReference type="SMART" id="SM00415"/>
    </source>
</evidence>
<organism evidence="8 9">
    <name type="scientific">Cylindrotheca closterium</name>
    <dbReference type="NCBI Taxonomy" id="2856"/>
    <lineage>
        <taxon>Eukaryota</taxon>
        <taxon>Sar</taxon>
        <taxon>Stramenopiles</taxon>
        <taxon>Ochrophyta</taxon>
        <taxon>Bacillariophyta</taxon>
        <taxon>Bacillariophyceae</taxon>
        <taxon>Bacillariophycidae</taxon>
        <taxon>Bacillariales</taxon>
        <taxon>Bacillariaceae</taxon>
        <taxon>Cylindrotheca</taxon>
    </lineage>
</organism>
<feature type="transmembrane region" description="Helical" evidence="6">
    <location>
        <begin position="435"/>
        <end position="457"/>
    </location>
</feature>
<dbReference type="GO" id="GO:0005634">
    <property type="term" value="C:nucleus"/>
    <property type="evidence" value="ECO:0007669"/>
    <property type="project" value="UniProtKB-SubCell"/>
</dbReference>
<evidence type="ECO:0000256" key="5">
    <source>
        <dbReference type="SAM" id="MobiDB-lite"/>
    </source>
</evidence>
<dbReference type="Pfam" id="PF00447">
    <property type="entry name" value="HSF_DNA-bind"/>
    <property type="match status" value="1"/>
</dbReference>
<feature type="region of interest" description="Disordered" evidence="5">
    <location>
        <begin position="114"/>
        <end position="157"/>
    </location>
</feature>
<comment type="caution">
    <text evidence="8">The sequence shown here is derived from an EMBL/GenBank/DDBJ whole genome shotgun (WGS) entry which is preliminary data.</text>
</comment>
<gene>
    <name evidence="8" type="ORF">CYCCA115_LOCUS18211</name>
</gene>
<evidence type="ECO:0000313" key="8">
    <source>
        <dbReference type="EMBL" id="CAJ1959792.1"/>
    </source>
</evidence>
<feature type="compositionally biased region" description="Polar residues" evidence="5">
    <location>
        <begin position="209"/>
        <end position="223"/>
    </location>
</feature>
<dbReference type="EMBL" id="CAKOGP040002023">
    <property type="protein sequence ID" value="CAJ1959792.1"/>
    <property type="molecule type" value="Genomic_DNA"/>
</dbReference>
<dbReference type="InterPro" id="IPR000232">
    <property type="entry name" value="HSF_DNA-bd"/>
</dbReference>
<evidence type="ECO:0000256" key="1">
    <source>
        <dbReference type="ARBA" id="ARBA00004123"/>
    </source>
</evidence>
<feature type="region of interest" description="Disordered" evidence="5">
    <location>
        <begin position="191"/>
        <end position="237"/>
    </location>
</feature>
<comment type="similarity">
    <text evidence="4">Belongs to the HSF family.</text>
</comment>
<dbReference type="AlphaFoldDB" id="A0AAD2G1P9"/>
<protein>
    <recommendedName>
        <fullName evidence="7">HSF-type DNA-binding domain-containing protein</fullName>
    </recommendedName>
</protein>
<comment type="subcellular location">
    <subcellularLocation>
        <location evidence="1">Nucleus</location>
    </subcellularLocation>
</comment>
<dbReference type="Gene3D" id="1.10.10.10">
    <property type="entry name" value="Winged helix-like DNA-binding domain superfamily/Winged helix DNA-binding domain"/>
    <property type="match status" value="1"/>
</dbReference>
<feature type="domain" description="HSF-type DNA-binding" evidence="7">
    <location>
        <begin position="16"/>
        <end position="114"/>
    </location>
</feature>
<evidence type="ECO:0000256" key="3">
    <source>
        <dbReference type="ARBA" id="ARBA00023242"/>
    </source>
</evidence>
<keyword evidence="2" id="KW-0238">DNA-binding</keyword>
<sequence length="505" mass="57516">MSMAETTPKANQTTSSHPSFPQRLYNVLQFCEDNDQEHILSWMNDATAFKVHDVEQFERELLPNNFNTQKYASFTRALCSYGFGCVSRGSHAGIYSHPQFIRNEPEAVSLIKRQKKAKTANNRGSTNRRHGSSLRHGEQSILLPSLPDNNRSRLNEDENESVFRQLYQTIRSQMTDGATYVLIRLPPGSQLISSDESDNDSSDGPITPSPSAVPSISYNMSSDNNRETLDQQNQQEHTDQNLDSIFDDYDDDFEPVPLPAHVSSQSTLDHFEDEASQSSMEPRSIQEMKRNPDDFNAFYNMLPLFPQPRYQALYDFSSPVVLPCLFYWMDISSFGMCWAMFLIVGHTIQALFTAFGPNTQDLVLSPKISMLKHVFMDIMWTHSLLSTMVLVPEYFGSSSVMLAITFISILPPFLATSLKTHYHNQKDVPFVHGEWWIADILRWIFAGYFIAMMCICLGHYSQIAFLKVIGTFALNLTPLFACESYRLLLSIPARLEAENGDKKYK</sequence>
<keyword evidence="6" id="KW-1133">Transmembrane helix</keyword>
<proteinExistence type="inferred from homology"/>
<dbReference type="InterPro" id="IPR036388">
    <property type="entry name" value="WH-like_DNA-bd_sf"/>
</dbReference>
<keyword evidence="9" id="KW-1185">Reference proteome</keyword>
<keyword evidence="3" id="KW-0539">Nucleus</keyword>
<feature type="transmembrane region" description="Helical" evidence="6">
    <location>
        <begin position="394"/>
        <end position="415"/>
    </location>
</feature>
<evidence type="ECO:0000256" key="6">
    <source>
        <dbReference type="SAM" id="Phobius"/>
    </source>
</evidence>
<keyword evidence="6" id="KW-0472">Membrane</keyword>
<evidence type="ECO:0000313" key="9">
    <source>
        <dbReference type="Proteomes" id="UP001295423"/>
    </source>
</evidence>
<dbReference type="GO" id="GO:0043565">
    <property type="term" value="F:sequence-specific DNA binding"/>
    <property type="evidence" value="ECO:0007669"/>
    <property type="project" value="InterPro"/>
</dbReference>
<dbReference type="PANTHER" id="PTHR10015:SF206">
    <property type="entry name" value="HSF-TYPE DNA-BINDING DOMAIN-CONTAINING PROTEIN"/>
    <property type="match status" value="1"/>
</dbReference>
<keyword evidence="6" id="KW-0812">Transmembrane</keyword>
<dbReference type="Proteomes" id="UP001295423">
    <property type="component" value="Unassembled WGS sequence"/>
</dbReference>
<dbReference type="SMART" id="SM00415">
    <property type="entry name" value="HSF"/>
    <property type="match status" value="1"/>
</dbReference>
<evidence type="ECO:0000256" key="2">
    <source>
        <dbReference type="ARBA" id="ARBA00023125"/>
    </source>
</evidence>
<evidence type="ECO:0000256" key="4">
    <source>
        <dbReference type="RuleBase" id="RU004020"/>
    </source>
</evidence>
<reference evidence="8" key="1">
    <citation type="submission" date="2023-08" db="EMBL/GenBank/DDBJ databases">
        <authorList>
            <person name="Audoor S."/>
            <person name="Bilcke G."/>
        </authorList>
    </citation>
    <scope>NUCLEOTIDE SEQUENCE</scope>
</reference>
<dbReference type="InterPro" id="IPR036390">
    <property type="entry name" value="WH_DNA-bd_sf"/>
</dbReference>